<reference evidence="1 2" key="1">
    <citation type="submission" date="2012-09" db="EMBL/GenBank/DDBJ databases">
        <authorList>
            <person name="Harkins D.M."/>
            <person name="Durkin A.S."/>
            <person name="Brinkac L.M."/>
            <person name="Selengut J.D."/>
            <person name="Sanka R."/>
            <person name="DePew J."/>
            <person name="Purushe J."/>
            <person name="Chanthongthip A."/>
            <person name="Lattana O."/>
            <person name="Phetsouvanh R."/>
            <person name="Newton P.N."/>
            <person name="Vinetz J.M."/>
            <person name="Sutton G.G."/>
            <person name="Nelson W.C."/>
            <person name="Fouts D.E."/>
        </authorList>
    </citation>
    <scope>NUCLEOTIDE SEQUENCE [LARGE SCALE GENOMIC DNA]</scope>
    <source>
        <strain evidence="1 2">UI 12621</strain>
    </source>
</reference>
<dbReference type="AlphaFoldDB" id="A0A0F6HCS4"/>
<gene>
    <name evidence="1" type="ORF">LEP1GSC104_3934</name>
</gene>
<protein>
    <submittedName>
        <fullName evidence="1">Uncharacterized protein</fullName>
    </submittedName>
</protein>
<comment type="caution">
    <text evidence="1">The sequence shown here is derived from an EMBL/GenBank/DDBJ whole genome shotgun (WGS) entry which is preliminary data.</text>
</comment>
<evidence type="ECO:0000313" key="2">
    <source>
        <dbReference type="Proteomes" id="UP000006324"/>
    </source>
</evidence>
<name>A0A0F6HCS4_LEPIR</name>
<evidence type="ECO:0000313" key="1">
    <source>
        <dbReference type="EMBL" id="EKO26108.1"/>
    </source>
</evidence>
<proteinExistence type="predicted"/>
<dbReference type="Proteomes" id="UP000006324">
    <property type="component" value="Unassembled WGS sequence"/>
</dbReference>
<organism evidence="1 2">
    <name type="scientific">Leptospira interrogans str. UI 12621</name>
    <dbReference type="NCBI Taxonomy" id="1049937"/>
    <lineage>
        <taxon>Bacteria</taxon>
        <taxon>Pseudomonadati</taxon>
        <taxon>Spirochaetota</taxon>
        <taxon>Spirochaetia</taxon>
        <taxon>Leptospirales</taxon>
        <taxon>Leptospiraceae</taxon>
        <taxon>Leptospira</taxon>
    </lineage>
</organism>
<accession>A0A0F6HCS4</accession>
<sequence length="78" mass="9396">MEKNERIFRFHSHFPEKLVIQFPSFTLSKLRIAENFGFLHIFQQYKQQSCSLLVPIRILQKFSNRVCIPCFLLLGIYF</sequence>
<dbReference type="EMBL" id="AHNQ02000018">
    <property type="protein sequence ID" value="EKO26108.1"/>
    <property type="molecule type" value="Genomic_DNA"/>
</dbReference>